<feature type="domain" description="Putative DNA-binding" evidence="1">
    <location>
        <begin position="5"/>
        <end position="95"/>
    </location>
</feature>
<dbReference type="KEGG" id="rde:RD1_1879"/>
<dbReference type="RefSeq" id="WP_011568107.1">
    <property type="nucleotide sequence ID" value="NC_008209.1"/>
</dbReference>
<sequence length="252" mass="27389">MTVEQTQFRAALLDAQAAVPPGLSDGAGAPAGNRFSVYRNNVIVSLSEALTVAFPLLVKLLGAQGFGQLAGIYARQNPPQSPLMMHYGATLPAFLEGFEPLAHLGYLADCARLDIEMRKSYHAAEAANLNPEVFQRDETALMQVQLRLKPSSRVLRSRWPLYDIWAFNMTEGAAKPRAIAQDVIITRPEFDPTPHLLAPGSADWLDALHAGEIFVAACEAAASSFQDFDLTTSLTQAITTQALTEYTTKETP</sequence>
<dbReference type="eggNOG" id="COG3219">
    <property type="taxonomic scope" value="Bacteria"/>
</dbReference>
<protein>
    <recommendedName>
        <fullName evidence="1">Putative DNA-binding domain-containing protein</fullName>
    </recommendedName>
</protein>
<dbReference type="InterPro" id="IPR018640">
    <property type="entry name" value="DUF2063"/>
</dbReference>
<reference evidence="2 3" key="1">
    <citation type="journal article" date="2007" name="J. Bacteriol.">
        <title>The complete genome sequence of Roseobacter denitrificans reveals a mixotrophic rather than photosynthetic metabolism.</title>
        <authorList>
            <person name="Swingley W.D."/>
            <person name="Sadekar S."/>
            <person name="Mastrian S.D."/>
            <person name="Matthies H.J."/>
            <person name="Hao J."/>
            <person name="Ramos H."/>
            <person name="Acharya C.R."/>
            <person name="Conrad A.L."/>
            <person name="Taylor H.L."/>
            <person name="Dejesa L.C."/>
            <person name="Shah M.K."/>
            <person name="O'huallachain M.E."/>
            <person name="Lince M.T."/>
            <person name="Blankenship R.E."/>
            <person name="Beatty J.T."/>
            <person name="Touchman J.W."/>
        </authorList>
    </citation>
    <scope>NUCLEOTIDE SEQUENCE [LARGE SCALE GENOMIC DNA]</scope>
    <source>
        <strain evidence="3">ATCC 33942 / OCh 114</strain>
    </source>
</reference>
<name>Q168V3_ROSDO</name>
<dbReference type="HOGENOM" id="CLU_086594_0_1_5"/>
<evidence type="ECO:0000313" key="2">
    <source>
        <dbReference type="EMBL" id="ABG31490.1"/>
    </source>
</evidence>
<dbReference type="AlphaFoldDB" id="Q168V3"/>
<organism evidence="2 3">
    <name type="scientific">Roseobacter denitrificans (strain ATCC 33942 / OCh 114)</name>
    <name type="common">Erythrobacter sp. (strain OCh 114)</name>
    <name type="synonym">Roseobacter denitrificans</name>
    <dbReference type="NCBI Taxonomy" id="375451"/>
    <lineage>
        <taxon>Bacteria</taxon>
        <taxon>Pseudomonadati</taxon>
        <taxon>Pseudomonadota</taxon>
        <taxon>Alphaproteobacteria</taxon>
        <taxon>Rhodobacterales</taxon>
        <taxon>Roseobacteraceae</taxon>
        <taxon>Roseobacter</taxon>
    </lineage>
</organism>
<gene>
    <name evidence="2" type="ordered locus">RD1_1879</name>
</gene>
<evidence type="ECO:0000259" key="1">
    <source>
        <dbReference type="Pfam" id="PF09836"/>
    </source>
</evidence>
<dbReference type="EMBL" id="CP000362">
    <property type="protein sequence ID" value="ABG31490.1"/>
    <property type="molecule type" value="Genomic_DNA"/>
</dbReference>
<dbReference type="Proteomes" id="UP000007029">
    <property type="component" value="Chromosome"/>
</dbReference>
<dbReference type="Pfam" id="PF09836">
    <property type="entry name" value="DUF2063"/>
    <property type="match status" value="1"/>
</dbReference>
<keyword evidence="3" id="KW-1185">Reference proteome</keyword>
<dbReference type="STRING" id="375451.RD1_1879"/>
<dbReference type="OrthoDB" id="4146344at2"/>
<dbReference type="InterPro" id="IPR044922">
    <property type="entry name" value="DUF2063_N_sf"/>
</dbReference>
<proteinExistence type="predicted"/>
<accession>Q168V3</accession>
<evidence type="ECO:0000313" key="3">
    <source>
        <dbReference type="Proteomes" id="UP000007029"/>
    </source>
</evidence>
<dbReference type="Gene3D" id="1.10.150.690">
    <property type="entry name" value="DUF2063"/>
    <property type="match status" value="1"/>
</dbReference>